<dbReference type="AlphaFoldDB" id="A0A166TGI8"/>
<keyword evidence="4" id="KW-1185">Reference proteome</keyword>
<dbReference type="EMBL" id="LITQ01000011">
    <property type="protein sequence ID" value="OAA93661.1"/>
    <property type="molecule type" value="Genomic_DNA"/>
</dbReference>
<evidence type="ECO:0000313" key="4">
    <source>
        <dbReference type="Proteomes" id="UP000093694"/>
    </source>
</evidence>
<evidence type="ECO:0000313" key="1">
    <source>
        <dbReference type="EMBL" id="OAA93661.1"/>
    </source>
</evidence>
<dbReference type="NCBIfam" id="NF038110">
    <property type="entry name" value="Lys_methyl_FliB"/>
    <property type="match status" value="1"/>
</dbReference>
<dbReference type="RefSeq" id="WP_063600804.1">
    <property type="nucleotide sequence ID" value="NZ_LITQ01000011.1"/>
</dbReference>
<organism evidence="1 3">
    <name type="scientific">Clostridium coskatii</name>
    <dbReference type="NCBI Taxonomy" id="1705578"/>
    <lineage>
        <taxon>Bacteria</taxon>
        <taxon>Bacillati</taxon>
        <taxon>Bacillota</taxon>
        <taxon>Clostridia</taxon>
        <taxon>Eubacteriales</taxon>
        <taxon>Clostridiaceae</taxon>
        <taxon>Clostridium</taxon>
    </lineage>
</organism>
<comment type="caution">
    <text evidence="1">The sequence shown here is derived from an EMBL/GenBank/DDBJ whole genome shotgun (WGS) entry which is preliminary data.</text>
</comment>
<accession>A0A166TGI8</accession>
<evidence type="ECO:0000313" key="3">
    <source>
        <dbReference type="Proteomes" id="UP000077384"/>
    </source>
</evidence>
<dbReference type="EMBL" id="LROR01000106">
    <property type="protein sequence ID" value="OBR89977.1"/>
    <property type="molecule type" value="Genomic_DNA"/>
</dbReference>
<reference evidence="1 3" key="1">
    <citation type="journal article" date="2015" name="Biotechnol. Bioeng.">
        <title>Genome sequence and phenotypic characterization of Caulobacter segnis.</title>
        <authorList>
            <person name="Patel S."/>
            <person name="Fletcher B."/>
            <person name="Scott D.C."/>
            <person name="Ely B."/>
        </authorList>
    </citation>
    <scope>NUCLEOTIDE SEQUENCE [LARGE SCALE GENOMIC DNA]</scope>
    <source>
        <strain evidence="1 3">PS02</strain>
    </source>
</reference>
<dbReference type="PATRIC" id="fig|1705578.3.peg.4268"/>
<keyword evidence="1" id="KW-0966">Cell projection</keyword>
<evidence type="ECO:0000313" key="2">
    <source>
        <dbReference type="EMBL" id="OBR89977.1"/>
    </source>
</evidence>
<name>A0A166TGI8_9CLOT</name>
<gene>
    <name evidence="1" type="primary">fliU</name>
    <name evidence="2" type="ORF">CLCOS_41990</name>
    <name evidence="1" type="ORF">WX73_04157</name>
</gene>
<dbReference type="Proteomes" id="UP000077384">
    <property type="component" value="Unassembled WGS sequence"/>
</dbReference>
<keyword evidence="1" id="KW-0969">Cilium</keyword>
<keyword evidence="1" id="KW-0282">Flagellum</keyword>
<protein>
    <submittedName>
        <fullName evidence="1">Flagellar biosynthetic protein FliU</fullName>
    </submittedName>
</protein>
<reference evidence="2 4" key="2">
    <citation type="journal article" date="2016" name="Front. Microbiol.">
        <title>Industrial Acetogenic Biocatalysts: A Comparative Metabolic and Genomic Analysis.</title>
        <authorList>
            <person name="Bengelsdorf F."/>
            <person name="Poehlein A."/>
            <person name="Sonja S."/>
            <person name="Erz C."/>
            <person name="Hummel T."/>
            <person name="Hoffmeister S."/>
            <person name="Daniel R."/>
            <person name="Durre P."/>
        </authorList>
    </citation>
    <scope>NUCLEOTIDE SEQUENCE [LARGE SCALE GENOMIC DNA]</scope>
    <source>
        <strain evidence="2 4">PTA-10522</strain>
    </source>
</reference>
<proteinExistence type="predicted"/>
<dbReference type="Proteomes" id="UP000093694">
    <property type="component" value="Unassembled WGS sequence"/>
</dbReference>
<sequence>MAIYKALIPHYMSQFKCIGPQCERNCCAQGWKTDVDKEHFLKYKKIVNREWKDKFQRYVKRNRQNVEKQFENLFYGKINLDEKGKCSFLSENMLCTIQSEIGTEYLCRTCSMYPREFINVDGVLQCALTTACPEAARKMLLNKDAMQFDFIDTYEYRWDFNCIVHTNKNLKFNGALKYFYEIRNFIIDLLQLKNYSLDKRLTILSIFVHELEKLIKNLNIDTIPELLQNTVSKINNGEIDNVINSIVVPSQVQLADLNEIIQYNFTFVRQKQYMMYVSEFLTGISYSKDVLFEVIEKNYINSYDEYLKPFLNEYEYILENYMVNNAFKNIIPFGETISSNVFEEVYNFVLKYSIIKMLLTGIGTYRKGITPELVIDLISVFTISVDHSKVYMVEALKKLRNKGLLNLEGLIYLLK</sequence>